<dbReference type="AlphaFoldDB" id="A0A2U1P4X4"/>
<evidence type="ECO:0008006" key="6">
    <source>
        <dbReference type="Google" id="ProtNLM"/>
    </source>
</evidence>
<dbReference type="InterPro" id="IPR036312">
    <property type="entry name" value="Bifun_inhib/LTP/seed_sf"/>
</dbReference>
<sequence>MKCWSLVIVLMFMMLLATAIAGPNARKCKKERSLALNACKSVMYGRLPSSYCCQRVRVTHAKCICPVITAKLVALVNVDLLTKLITGCGRKVPRRFKCGMRRWQASFQRECGWVFKKDDTYSDRFQSKETWQILRASLPTWDSHRGIWFSVATPKFAFMTWLAAKNRLATGERMECWNINVHIGCSFCAEPRETREHLFFDCLYSRKIWEALVEGLMGSEFTWEWTNILNQISRDARIDMSLFIVRYAFQDTIHSIWIERNRRRHGEKPITNTILVRMINVMVRNRLSTMRRNGVKKYEDGIRIWFGTRRLSKRL</sequence>
<evidence type="ECO:0000256" key="1">
    <source>
        <dbReference type="SAM" id="SignalP"/>
    </source>
</evidence>
<name>A0A2U1P4X4_ARTAN</name>
<evidence type="ECO:0000259" key="3">
    <source>
        <dbReference type="Pfam" id="PF14368"/>
    </source>
</evidence>
<dbReference type="Pfam" id="PF14368">
    <property type="entry name" value="LTP_2"/>
    <property type="match status" value="1"/>
</dbReference>
<evidence type="ECO:0000313" key="4">
    <source>
        <dbReference type="EMBL" id="PWA80816.1"/>
    </source>
</evidence>
<comment type="caution">
    <text evidence="4">The sequence shown here is derived from an EMBL/GenBank/DDBJ whole genome shotgun (WGS) entry which is preliminary data.</text>
</comment>
<dbReference type="Pfam" id="PF13966">
    <property type="entry name" value="zf-RVT"/>
    <property type="match status" value="1"/>
</dbReference>
<feature type="domain" description="Reverse transcriptase zinc-binding" evidence="2">
    <location>
        <begin position="125"/>
        <end position="209"/>
    </location>
</feature>
<gene>
    <name evidence="4" type="ORF">CTI12_AA193520</name>
</gene>
<reference evidence="4 5" key="1">
    <citation type="journal article" date="2018" name="Mol. Plant">
        <title>The genome of Artemisia annua provides insight into the evolution of Asteraceae family and artemisinin biosynthesis.</title>
        <authorList>
            <person name="Shen Q."/>
            <person name="Zhang L."/>
            <person name="Liao Z."/>
            <person name="Wang S."/>
            <person name="Yan T."/>
            <person name="Shi P."/>
            <person name="Liu M."/>
            <person name="Fu X."/>
            <person name="Pan Q."/>
            <person name="Wang Y."/>
            <person name="Lv Z."/>
            <person name="Lu X."/>
            <person name="Zhang F."/>
            <person name="Jiang W."/>
            <person name="Ma Y."/>
            <person name="Chen M."/>
            <person name="Hao X."/>
            <person name="Li L."/>
            <person name="Tang Y."/>
            <person name="Lv G."/>
            <person name="Zhou Y."/>
            <person name="Sun X."/>
            <person name="Brodelius P.E."/>
            <person name="Rose J.K.C."/>
            <person name="Tang K."/>
        </authorList>
    </citation>
    <scope>NUCLEOTIDE SEQUENCE [LARGE SCALE GENOMIC DNA]</scope>
    <source>
        <strain evidence="5">cv. Huhao1</strain>
        <tissue evidence="4">Leaf</tissue>
    </source>
</reference>
<evidence type="ECO:0000259" key="2">
    <source>
        <dbReference type="Pfam" id="PF13966"/>
    </source>
</evidence>
<dbReference type="PANTHER" id="PTHR33286:SF32">
    <property type="entry name" value="BIFUNCTIONAL INHIBITOR_PLANT LIPID TRANSFER PROTEIN_SEED STORAGE HELICAL DOMAIN-CONTAINING PROTEIN"/>
    <property type="match status" value="1"/>
</dbReference>
<keyword evidence="1" id="KW-0732">Signal</keyword>
<organism evidence="4 5">
    <name type="scientific">Artemisia annua</name>
    <name type="common">Sweet wormwood</name>
    <dbReference type="NCBI Taxonomy" id="35608"/>
    <lineage>
        <taxon>Eukaryota</taxon>
        <taxon>Viridiplantae</taxon>
        <taxon>Streptophyta</taxon>
        <taxon>Embryophyta</taxon>
        <taxon>Tracheophyta</taxon>
        <taxon>Spermatophyta</taxon>
        <taxon>Magnoliopsida</taxon>
        <taxon>eudicotyledons</taxon>
        <taxon>Gunneridae</taxon>
        <taxon>Pentapetalae</taxon>
        <taxon>asterids</taxon>
        <taxon>campanulids</taxon>
        <taxon>Asterales</taxon>
        <taxon>Asteraceae</taxon>
        <taxon>Asteroideae</taxon>
        <taxon>Anthemideae</taxon>
        <taxon>Artemisiinae</taxon>
        <taxon>Artemisia</taxon>
    </lineage>
</organism>
<feature type="signal peptide" evidence="1">
    <location>
        <begin position="1"/>
        <end position="21"/>
    </location>
</feature>
<dbReference type="SUPFAM" id="SSF47699">
    <property type="entry name" value="Bifunctional inhibitor/lipid-transfer protein/seed storage 2S albumin"/>
    <property type="match status" value="1"/>
</dbReference>
<dbReference type="InterPro" id="IPR026960">
    <property type="entry name" value="RVT-Znf"/>
</dbReference>
<protein>
    <recommendedName>
        <fullName evidence="6">Bifunctional inhibitor/plant lipid transfer protein/seed storage helical domain-containing protein</fullName>
    </recommendedName>
</protein>
<dbReference type="PANTHER" id="PTHR33286">
    <property type="entry name" value="BIFUNCTIONAL INHIBITOR/LIPID-TRANSFER PROTEIN/SEED STORAGE 2S ALBUMIN SUPERFAMILY PROTEIN"/>
    <property type="match status" value="1"/>
</dbReference>
<dbReference type="EMBL" id="PKPP01001670">
    <property type="protein sequence ID" value="PWA80816.1"/>
    <property type="molecule type" value="Genomic_DNA"/>
</dbReference>
<accession>A0A2U1P4X4</accession>
<dbReference type="Proteomes" id="UP000245207">
    <property type="component" value="Unassembled WGS sequence"/>
</dbReference>
<dbReference type="Gene3D" id="1.10.110.10">
    <property type="entry name" value="Plant lipid-transfer and hydrophobic proteins"/>
    <property type="match status" value="1"/>
</dbReference>
<evidence type="ECO:0000313" key="5">
    <source>
        <dbReference type="Proteomes" id="UP000245207"/>
    </source>
</evidence>
<dbReference type="OrthoDB" id="1094856at2759"/>
<dbReference type="InterPro" id="IPR016140">
    <property type="entry name" value="Bifunc_inhib/LTP/seed_store"/>
</dbReference>
<feature type="domain" description="Bifunctional inhibitor/plant lipid transfer protein/seed storage helical" evidence="3">
    <location>
        <begin position="17"/>
        <end position="98"/>
    </location>
</feature>
<proteinExistence type="predicted"/>
<dbReference type="STRING" id="35608.A0A2U1P4X4"/>
<feature type="chain" id="PRO_5015761984" description="Bifunctional inhibitor/plant lipid transfer protein/seed storage helical domain-containing protein" evidence="1">
    <location>
        <begin position="22"/>
        <end position="315"/>
    </location>
</feature>
<keyword evidence="5" id="KW-1185">Reference proteome</keyword>